<dbReference type="GO" id="GO:0005737">
    <property type="term" value="C:cytoplasm"/>
    <property type="evidence" value="ECO:0007669"/>
    <property type="project" value="UniProtKB-SubCell"/>
</dbReference>
<dbReference type="EMBL" id="WTYA01000003">
    <property type="protein sequence ID" value="MXP28172.1"/>
    <property type="molecule type" value="Genomic_DNA"/>
</dbReference>
<accession>A0A845ACJ3</accession>
<evidence type="ECO:0000256" key="1">
    <source>
        <dbReference type="ARBA" id="ARBA00004496"/>
    </source>
</evidence>
<evidence type="ECO:0000259" key="5">
    <source>
        <dbReference type="Pfam" id="PF02631"/>
    </source>
</evidence>
<feature type="domain" description="RecX second three-helical" evidence="5">
    <location>
        <begin position="80"/>
        <end position="118"/>
    </location>
</feature>
<reference evidence="6 7" key="1">
    <citation type="submission" date="2019-12" db="EMBL/GenBank/DDBJ databases">
        <title>Genomic-based taxomic classification of the family Erythrobacteraceae.</title>
        <authorList>
            <person name="Xu L."/>
        </authorList>
    </citation>
    <scope>NUCLEOTIDE SEQUENCE [LARGE SCALE GENOMIC DNA]</scope>
    <source>
        <strain evidence="6 7">KEMB 9005-328</strain>
    </source>
</reference>
<evidence type="ECO:0000313" key="6">
    <source>
        <dbReference type="EMBL" id="MXP28172.1"/>
    </source>
</evidence>
<keyword evidence="4" id="KW-0963">Cytoplasm</keyword>
<dbReference type="Gene3D" id="1.10.10.10">
    <property type="entry name" value="Winged helix-like DNA-binding domain superfamily/Winged helix DNA-binding domain"/>
    <property type="match status" value="1"/>
</dbReference>
<dbReference type="InterPro" id="IPR053924">
    <property type="entry name" value="RecX_HTH_2nd"/>
</dbReference>
<evidence type="ECO:0000313" key="7">
    <source>
        <dbReference type="Proteomes" id="UP000439780"/>
    </source>
</evidence>
<dbReference type="Proteomes" id="UP000439780">
    <property type="component" value="Unassembled WGS sequence"/>
</dbReference>
<sequence>MSQPVYSRRRAKRKPQPLDPARMEELALAYVARFATSSGKLHAYLERKLRERGYVDEQEGGEPPDIVAVVTRFIDKGYVDDAGYARSKARGLLQRGYGARRVGQALTAAGIAPDLRAEVDPGEAERREAAIAYARRRRFGPYNAASAHENDGDSLERRKQRDKQVAAMLRAGHDLSVAVVVIDAATLGELDQWVAEVRE</sequence>
<dbReference type="Pfam" id="PF02631">
    <property type="entry name" value="RecX_HTH2"/>
    <property type="match status" value="1"/>
</dbReference>
<comment type="similarity">
    <text evidence="2">Belongs to the RecX family.</text>
</comment>
<keyword evidence="7" id="KW-1185">Reference proteome</keyword>
<protein>
    <recommendedName>
        <fullName evidence="3">Regulatory protein RecX</fullName>
    </recommendedName>
</protein>
<evidence type="ECO:0000256" key="2">
    <source>
        <dbReference type="ARBA" id="ARBA00009695"/>
    </source>
</evidence>
<name>A0A845ACJ3_9SPHN</name>
<dbReference type="OrthoDB" id="7432442at2"/>
<evidence type="ECO:0000256" key="3">
    <source>
        <dbReference type="ARBA" id="ARBA00018111"/>
    </source>
</evidence>
<dbReference type="AlphaFoldDB" id="A0A845ACJ3"/>
<evidence type="ECO:0000256" key="4">
    <source>
        <dbReference type="ARBA" id="ARBA00022490"/>
    </source>
</evidence>
<comment type="subcellular location">
    <subcellularLocation>
        <location evidence="1">Cytoplasm</location>
    </subcellularLocation>
</comment>
<dbReference type="InterPro" id="IPR036388">
    <property type="entry name" value="WH-like_DNA-bd_sf"/>
</dbReference>
<comment type="caution">
    <text evidence="6">The sequence shown here is derived from an EMBL/GenBank/DDBJ whole genome shotgun (WGS) entry which is preliminary data.</text>
</comment>
<organism evidence="6 7">
    <name type="scientific">Qipengyuania algicida</name>
    <dbReference type="NCBI Taxonomy" id="1836209"/>
    <lineage>
        <taxon>Bacteria</taxon>
        <taxon>Pseudomonadati</taxon>
        <taxon>Pseudomonadota</taxon>
        <taxon>Alphaproteobacteria</taxon>
        <taxon>Sphingomonadales</taxon>
        <taxon>Erythrobacteraceae</taxon>
        <taxon>Qipengyuania</taxon>
    </lineage>
</organism>
<proteinExistence type="inferred from homology"/>
<gene>
    <name evidence="6" type="ORF">GRI58_04970</name>
</gene>
<dbReference type="RefSeq" id="WP_160752479.1">
    <property type="nucleotide sequence ID" value="NZ_WTYA01000003.1"/>
</dbReference>